<dbReference type="Gene3D" id="1.10.10.10">
    <property type="entry name" value="Winged helix-like DNA-binding domain superfamily/Winged helix DNA-binding domain"/>
    <property type="match status" value="1"/>
</dbReference>
<dbReference type="InterPro" id="IPR036388">
    <property type="entry name" value="WH-like_DNA-bd_sf"/>
</dbReference>
<organism evidence="5 6">
    <name type="scientific">Chamaesiphon minutus (strain ATCC 27169 / PCC 6605)</name>
    <dbReference type="NCBI Taxonomy" id="1173020"/>
    <lineage>
        <taxon>Bacteria</taxon>
        <taxon>Bacillati</taxon>
        <taxon>Cyanobacteriota</taxon>
        <taxon>Cyanophyceae</taxon>
        <taxon>Gomontiellales</taxon>
        <taxon>Chamaesiphonaceae</taxon>
        <taxon>Chamaesiphon</taxon>
    </lineage>
</organism>
<feature type="domain" description="HTH luxR-type" evidence="4">
    <location>
        <begin position="154"/>
        <end position="219"/>
    </location>
</feature>
<dbReference type="InterPro" id="IPR000792">
    <property type="entry name" value="Tscrpt_reg_LuxR_C"/>
</dbReference>
<accession>K9UF96</accession>
<dbReference type="SUPFAM" id="SSF46894">
    <property type="entry name" value="C-terminal effector domain of the bipartite response regulators"/>
    <property type="match status" value="1"/>
</dbReference>
<dbReference type="PRINTS" id="PR00038">
    <property type="entry name" value="HTHLUXR"/>
</dbReference>
<name>K9UF96_CHAP6</name>
<keyword evidence="3" id="KW-0804">Transcription</keyword>
<dbReference type="SMART" id="SM00421">
    <property type="entry name" value="HTH_LUXR"/>
    <property type="match status" value="1"/>
</dbReference>
<evidence type="ECO:0000313" key="6">
    <source>
        <dbReference type="Proteomes" id="UP000010366"/>
    </source>
</evidence>
<keyword evidence="1" id="KW-0805">Transcription regulation</keyword>
<dbReference type="CDD" id="cd06170">
    <property type="entry name" value="LuxR_C_like"/>
    <property type="match status" value="1"/>
</dbReference>
<protein>
    <submittedName>
        <fullName evidence="5">Response regulator containing a CheY-like receiver domain and an HTH DNA-binding domain</fullName>
    </submittedName>
</protein>
<dbReference type="HOGENOM" id="CLU_096445_0_0_3"/>
<dbReference type="GO" id="GO:0003677">
    <property type="term" value="F:DNA binding"/>
    <property type="evidence" value="ECO:0007669"/>
    <property type="project" value="UniProtKB-KW"/>
</dbReference>
<dbReference type="Proteomes" id="UP000010366">
    <property type="component" value="Chromosome"/>
</dbReference>
<dbReference type="PANTHER" id="PTHR44688">
    <property type="entry name" value="DNA-BINDING TRANSCRIPTIONAL ACTIVATOR DEVR_DOSR"/>
    <property type="match status" value="1"/>
</dbReference>
<dbReference type="GO" id="GO:0006355">
    <property type="term" value="P:regulation of DNA-templated transcription"/>
    <property type="evidence" value="ECO:0007669"/>
    <property type="project" value="InterPro"/>
</dbReference>
<dbReference type="eggNOG" id="COG2197">
    <property type="taxonomic scope" value="Bacteria"/>
</dbReference>
<dbReference type="Pfam" id="PF00196">
    <property type="entry name" value="GerE"/>
    <property type="match status" value="1"/>
</dbReference>
<dbReference type="PROSITE" id="PS50043">
    <property type="entry name" value="HTH_LUXR_2"/>
    <property type="match status" value="1"/>
</dbReference>
<evidence type="ECO:0000259" key="4">
    <source>
        <dbReference type="PROSITE" id="PS50043"/>
    </source>
</evidence>
<dbReference type="OrthoDB" id="9797341at2"/>
<dbReference type="EMBL" id="CP003600">
    <property type="protein sequence ID" value="AFY93308.1"/>
    <property type="molecule type" value="Genomic_DNA"/>
</dbReference>
<reference evidence="5 6" key="1">
    <citation type="submission" date="2012-05" db="EMBL/GenBank/DDBJ databases">
        <title>Finished chromosome of genome of Chamaesiphon sp. PCC 6605.</title>
        <authorList>
            <consortium name="US DOE Joint Genome Institute"/>
            <person name="Gugger M."/>
            <person name="Coursin T."/>
            <person name="Rippka R."/>
            <person name="Tandeau De Marsac N."/>
            <person name="Huntemann M."/>
            <person name="Wei C.-L."/>
            <person name="Han J."/>
            <person name="Detter J.C."/>
            <person name="Han C."/>
            <person name="Tapia R."/>
            <person name="Chen A."/>
            <person name="Kyrpides N."/>
            <person name="Mavromatis K."/>
            <person name="Markowitz V."/>
            <person name="Szeto E."/>
            <person name="Ivanova N."/>
            <person name="Pagani I."/>
            <person name="Pati A."/>
            <person name="Goodwin L."/>
            <person name="Nordberg H.P."/>
            <person name="Cantor M.N."/>
            <person name="Hua S.X."/>
            <person name="Woyke T."/>
            <person name="Kerfeld C.A."/>
        </authorList>
    </citation>
    <scope>NUCLEOTIDE SEQUENCE [LARGE SCALE GENOMIC DNA]</scope>
    <source>
        <strain evidence="6">ATCC 27169 / PCC 6605</strain>
    </source>
</reference>
<sequence length="219" mass="26216">MHPLDRHRSQFRRLEVIDDSIAQESIQSLSRSYDFQKRLMEFMKEGVVVVSTQLNLIYLNHQAKQIYKMLGESLDRSEKLTSAIVDLSRRFRQIHEQKISIVECQLTPEQKIRIRACRLPDELKGFLEETESDCPYLLIFLEDRSASFQEDLKIEQLKYNLTDREVEIWQLLLQTYSYQEIANSLQISLNTVKFHAKNIYNKKRCTFEEKQIMYFEHQN</sequence>
<dbReference type="KEGG" id="cmp:Cha6605_2225"/>
<dbReference type="InterPro" id="IPR016032">
    <property type="entry name" value="Sig_transdc_resp-reg_C-effctor"/>
</dbReference>
<keyword evidence="6" id="KW-1185">Reference proteome</keyword>
<evidence type="ECO:0000313" key="5">
    <source>
        <dbReference type="EMBL" id="AFY93308.1"/>
    </source>
</evidence>
<keyword evidence="2 5" id="KW-0238">DNA-binding</keyword>
<evidence type="ECO:0000256" key="3">
    <source>
        <dbReference type="ARBA" id="ARBA00023163"/>
    </source>
</evidence>
<dbReference type="PANTHER" id="PTHR44688:SF16">
    <property type="entry name" value="DNA-BINDING TRANSCRIPTIONAL ACTIVATOR DEVR_DOSR"/>
    <property type="match status" value="1"/>
</dbReference>
<dbReference type="AlphaFoldDB" id="K9UF96"/>
<evidence type="ECO:0000256" key="2">
    <source>
        <dbReference type="ARBA" id="ARBA00023125"/>
    </source>
</evidence>
<dbReference type="STRING" id="1173020.Cha6605_2225"/>
<gene>
    <name evidence="5" type="ORF">Cha6605_2225</name>
</gene>
<evidence type="ECO:0000256" key="1">
    <source>
        <dbReference type="ARBA" id="ARBA00023015"/>
    </source>
</evidence>
<dbReference type="RefSeq" id="WP_015159461.1">
    <property type="nucleotide sequence ID" value="NC_019697.1"/>
</dbReference>
<proteinExistence type="predicted"/>